<protein>
    <submittedName>
        <fullName evidence="1">Uncharacterized protein</fullName>
    </submittedName>
</protein>
<gene>
    <name evidence="1" type="ORF">E5676_scaffold895G00120</name>
</gene>
<dbReference type="AlphaFoldDB" id="A0A5D3BQ60"/>
<proteinExistence type="predicted"/>
<evidence type="ECO:0000313" key="2">
    <source>
        <dbReference type="Proteomes" id="UP000321947"/>
    </source>
</evidence>
<sequence>MADELPISLWDLWSFRGLPIKEDFYEEMIHSFKELTSSRDKTKYLPTTCQYLFQAYYLIVCMQRNDHTTSFKNDSQVTISSWISFCYLGSKSYDKPTTWKQKKALRSKSTQNLDGSKIQAREWSSRENLLFTELDISTRHVTYFEDNMHHLVSSVIPFPSQPKLPKNRWSNLGGKEIRLVEAMTPTLEEEMNEHKDESDSSKSGCHWKRSLKKAKLSGDDPNGRGSSALGVPNFLLLSPLNNHLEGLIELGSDESLMGPHAVDLTIEEVGTSKTPISKPAKQFLDSSALLEEIHRGMMKVGGKVIESPPSKGDVCPKAPL</sequence>
<dbReference type="EMBL" id="SSTD01017102">
    <property type="protein sequence ID" value="TYK00239.1"/>
    <property type="molecule type" value="Genomic_DNA"/>
</dbReference>
<dbReference type="Proteomes" id="UP000321947">
    <property type="component" value="Unassembled WGS sequence"/>
</dbReference>
<accession>A0A5D3BQ60</accession>
<comment type="caution">
    <text evidence="1">The sequence shown here is derived from an EMBL/GenBank/DDBJ whole genome shotgun (WGS) entry which is preliminary data.</text>
</comment>
<reference evidence="1 2" key="1">
    <citation type="submission" date="2019-08" db="EMBL/GenBank/DDBJ databases">
        <title>Draft genome sequences of two oriental melons (Cucumis melo L. var makuwa).</title>
        <authorList>
            <person name="Kwon S.-Y."/>
        </authorList>
    </citation>
    <scope>NUCLEOTIDE SEQUENCE [LARGE SCALE GENOMIC DNA]</scope>
    <source>
        <strain evidence="2">cv. Chang Bougi</strain>
        <tissue evidence="1">Leaf</tissue>
    </source>
</reference>
<name>A0A5D3BQ60_CUCMM</name>
<organism evidence="1 2">
    <name type="scientific">Cucumis melo var. makuwa</name>
    <name type="common">Oriental melon</name>
    <dbReference type="NCBI Taxonomy" id="1194695"/>
    <lineage>
        <taxon>Eukaryota</taxon>
        <taxon>Viridiplantae</taxon>
        <taxon>Streptophyta</taxon>
        <taxon>Embryophyta</taxon>
        <taxon>Tracheophyta</taxon>
        <taxon>Spermatophyta</taxon>
        <taxon>Magnoliopsida</taxon>
        <taxon>eudicotyledons</taxon>
        <taxon>Gunneridae</taxon>
        <taxon>Pentapetalae</taxon>
        <taxon>rosids</taxon>
        <taxon>fabids</taxon>
        <taxon>Cucurbitales</taxon>
        <taxon>Cucurbitaceae</taxon>
        <taxon>Benincaseae</taxon>
        <taxon>Cucumis</taxon>
    </lineage>
</organism>
<evidence type="ECO:0000313" key="1">
    <source>
        <dbReference type="EMBL" id="TYK00239.1"/>
    </source>
</evidence>